<accession>A0ABT0SZK4</accession>
<proteinExistence type="predicted"/>
<evidence type="ECO:0000256" key="1">
    <source>
        <dbReference type="SAM" id="MobiDB-lite"/>
    </source>
</evidence>
<protein>
    <submittedName>
        <fullName evidence="2">Esterase</fullName>
    </submittedName>
</protein>
<organism evidence="2 3">
    <name type="scientific">Halomonas gemina</name>
    <dbReference type="NCBI Taxonomy" id="2945105"/>
    <lineage>
        <taxon>Bacteria</taxon>
        <taxon>Pseudomonadati</taxon>
        <taxon>Pseudomonadota</taxon>
        <taxon>Gammaproteobacteria</taxon>
        <taxon>Oceanospirillales</taxon>
        <taxon>Halomonadaceae</taxon>
        <taxon>Halomonas</taxon>
    </lineage>
</organism>
<dbReference type="EMBL" id="JAMJPK010000003">
    <property type="protein sequence ID" value="MCL7940090.1"/>
    <property type="molecule type" value="Genomic_DNA"/>
</dbReference>
<reference evidence="2" key="1">
    <citation type="submission" date="2022-05" db="EMBL/GenBank/DDBJ databases">
        <title>Halomonas geminus sp. nov. and Halomonas llamarensis sp. nov. isolated from high-altitude salars of the Atacama Desert.</title>
        <authorList>
            <person name="Hintersatz C."/>
            <person name="Rojas L.A."/>
            <person name="Wei T.-S."/>
            <person name="Kutschke S."/>
            <person name="Lehmann F."/>
            <person name="Jain R."/>
            <person name="Pollmann K."/>
        </authorList>
    </citation>
    <scope>NUCLEOTIDE SEQUENCE</scope>
    <source>
        <strain evidence="2">ATCH28</strain>
    </source>
</reference>
<gene>
    <name evidence="2" type="ORF">M8009_07230</name>
</gene>
<comment type="caution">
    <text evidence="2">The sequence shown here is derived from an EMBL/GenBank/DDBJ whole genome shotgun (WGS) entry which is preliminary data.</text>
</comment>
<dbReference type="InterPro" id="IPR008886">
    <property type="entry name" value="UPF0227/Esterase_YqiA"/>
</dbReference>
<name>A0ABT0SZK4_9GAMM</name>
<keyword evidence="3" id="KW-1185">Reference proteome</keyword>
<dbReference type="PANTHER" id="PTHR35602:SF3">
    <property type="entry name" value="ESTERASE YQIA"/>
    <property type="match status" value="1"/>
</dbReference>
<evidence type="ECO:0000313" key="3">
    <source>
        <dbReference type="Proteomes" id="UP001165369"/>
    </source>
</evidence>
<dbReference type="RefSeq" id="WP_250060158.1">
    <property type="nucleotide sequence ID" value="NZ_JAMJPK010000003.1"/>
</dbReference>
<sequence>MLSAARHPPAASGVLYLHGFNSGGGSPKAALVREACAWLGLPCATPQLPHRPAAALALAESRLARLGPRPLVAGSSMGGFLATLVAERHDLAGVLINPAVAPAGLVAEWVGEHFDNAYTGERFAIEAAHLEELEALTPERVTAERYLLLLGTADETLDPAEAFALYRGAKTILHPQGDHGLAALADYLPAILAHGGHRLPPGRAGRKVPGKEGAGIPGDTNDRNHFG</sequence>
<dbReference type="PANTHER" id="PTHR35602">
    <property type="entry name" value="ESTERASE YQIA-RELATED"/>
    <property type="match status" value="1"/>
</dbReference>
<dbReference type="InterPro" id="IPR029058">
    <property type="entry name" value="AB_hydrolase_fold"/>
</dbReference>
<dbReference type="SUPFAM" id="SSF53474">
    <property type="entry name" value="alpha/beta-Hydrolases"/>
    <property type="match status" value="1"/>
</dbReference>
<evidence type="ECO:0000313" key="2">
    <source>
        <dbReference type="EMBL" id="MCL7940090.1"/>
    </source>
</evidence>
<feature type="region of interest" description="Disordered" evidence="1">
    <location>
        <begin position="199"/>
        <end position="227"/>
    </location>
</feature>
<dbReference type="Proteomes" id="UP001165369">
    <property type="component" value="Unassembled WGS sequence"/>
</dbReference>
<dbReference type="Pfam" id="PF05728">
    <property type="entry name" value="UPF0227"/>
    <property type="match status" value="1"/>
</dbReference>
<dbReference type="Gene3D" id="3.40.50.1820">
    <property type="entry name" value="alpha/beta hydrolase"/>
    <property type="match status" value="1"/>
</dbReference>